<dbReference type="SUPFAM" id="SSF46785">
    <property type="entry name" value="Winged helix' DNA-binding domain"/>
    <property type="match status" value="1"/>
</dbReference>
<evidence type="ECO:0000256" key="2">
    <source>
        <dbReference type="ARBA" id="ARBA00023125"/>
    </source>
</evidence>
<keyword evidence="6" id="KW-1185">Reference proteome</keyword>
<dbReference type="RefSeq" id="WP_380427368.1">
    <property type="nucleotide sequence ID" value="NZ_JBHRZV010000051.1"/>
</dbReference>
<organism evidence="5 6">
    <name type="scientific">Streptococcus caprae</name>
    <dbReference type="NCBI Taxonomy" id="1640501"/>
    <lineage>
        <taxon>Bacteria</taxon>
        <taxon>Bacillati</taxon>
        <taxon>Bacillota</taxon>
        <taxon>Bacilli</taxon>
        <taxon>Lactobacillales</taxon>
        <taxon>Streptococcaceae</taxon>
        <taxon>Streptococcus</taxon>
    </lineage>
</organism>
<evidence type="ECO:0000256" key="1">
    <source>
        <dbReference type="ARBA" id="ARBA00023015"/>
    </source>
</evidence>
<proteinExistence type="predicted"/>
<evidence type="ECO:0000313" key="6">
    <source>
        <dbReference type="Proteomes" id="UP001595807"/>
    </source>
</evidence>
<evidence type="ECO:0000259" key="4">
    <source>
        <dbReference type="PROSITE" id="PS50995"/>
    </source>
</evidence>
<evidence type="ECO:0000313" key="5">
    <source>
        <dbReference type="EMBL" id="MFC3928631.1"/>
    </source>
</evidence>
<keyword evidence="1" id="KW-0805">Transcription regulation</keyword>
<dbReference type="PROSITE" id="PS50995">
    <property type="entry name" value="HTH_MARR_2"/>
    <property type="match status" value="1"/>
</dbReference>
<dbReference type="SMART" id="SM00347">
    <property type="entry name" value="HTH_MARR"/>
    <property type="match status" value="1"/>
</dbReference>
<dbReference type="Proteomes" id="UP001595807">
    <property type="component" value="Unassembled WGS sequence"/>
</dbReference>
<dbReference type="PRINTS" id="PR00598">
    <property type="entry name" value="HTHMARR"/>
</dbReference>
<keyword evidence="3" id="KW-0804">Transcription</keyword>
<dbReference type="InterPro" id="IPR000835">
    <property type="entry name" value="HTH_MarR-typ"/>
</dbReference>
<protein>
    <submittedName>
        <fullName evidence="5">MarR family winged helix-turn-helix transcriptional regulator</fullName>
    </submittedName>
</protein>
<dbReference type="PANTHER" id="PTHR42756">
    <property type="entry name" value="TRANSCRIPTIONAL REGULATOR, MARR"/>
    <property type="match status" value="1"/>
</dbReference>
<dbReference type="Pfam" id="PF01047">
    <property type="entry name" value="MarR"/>
    <property type="match status" value="1"/>
</dbReference>
<gene>
    <name evidence="5" type="ORF">ACFORF_08675</name>
</gene>
<dbReference type="InterPro" id="IPR036390">
    <property type="entry name" value="WH_DNA-bd_sf"/>
</dbReference>
<comment type="caution">
    <text evidence="5">The sequence shown here is derived from an EMBL/GenBank/DDBJ whole genome shotgun (WGS) entry which is preliminary data.</text>
</comment>
<dbReference type="PANTHER" id="PTHR42756:SF1">
    <property type="entry name" value="TRANSCRIPTIONAL REPRESSOR OF EMRAB OPERON"/>
    <property type="match status" value="1"/>
</dbReference>
<reference evidence="6" key="1">
    <citation type="journal article" date="2019" name="Int. J. Syst. Evol. Microbiol.">
        <title>The Global Catalogue of Microorganisms (GCM) 10K type strain sequencing project: providing services to taxonomists for standard genome sequencing and annotation.</title>
        <authorList>
            <consortium name="The Broad Institute Genomics Platform"/>
            <consortium name="The Broad Institute Genome Sequencing Center for Infectious Disease"/>
            <person name="Wu L."/>
            <person name="Ma J."/>
        </authorList>
    </citation>
    <scope>NUCLEOTIDE SEQUENCE [LARGE SCALE GENOMIC DNA]</scope>
    <source>
        <strain evidence="6">CCUG 67170</strain>
    </source>
</reference>
<dbReference type="InterPro" id="IPR036388">
    <property type="entry name" value="WH-like_DNA-bd_sf"/>
</dbReference>
<dbReference type="EMBL" id="JBHRZV010000051">
    <property type="protein sequence ID" value="MFC3928631.1"/>
    <property type="molecule type" value="Genomic_DNA"/>
</dbReference>
<feature type="domain" description="HTH marR-type" evidence="4">
    <location>
        <begin position="1"/>
        <end position="140"/>
    </location>
</feature>
<accession>A0ABV8CX15</accession>
<evidence type="ECO:0000256" key="3">
    <source>
        <dbReference type="ARBA" id="ARBA00023163"/>
    </source>
</evidence>
<name>A0ABV8CX15_9STRE</name>
<dbReference type="Gene3D" id="1.10.10.10">
    <property type="entry name" value="Winged helix-like DNA-binding domain superfamily/Winged helix DNA-binding domain"/>
    <property type="match status" value="1"/>
</dbReference>
<keyword evidence="2" id="KW-0238">DNA-binding</keyword>
<sequence>MFLDIKQINDHLVDIFNRILVIEENSLKVSQFSDVSLKEMHTIEIIGKSDRVTPSDIARELLLTLGTVTTSLNKLEKKGYIERTRSEQDRRVVYLSLTSKGRLLDRLHGKFHRNMVKHITEGMDESEVETLGRGLSNLYTFLEELM</sequence>